<dbReference type="GO" id="GO:0016757">
    <property type="term" value="F:glycosyltransferase activity"/>
    <property type="evidence" value="ECO:0007669"/>
    <property type="project" value="UniProtKB-KW"/>
</dbReference>
<feature type="domain" description="Nicotinate phosphoribosyltransferase N-terminal" evidence="10">
    <location>
        <begin position="7"/>
        <end position="126"/>
    </location>
</feature>
<gene>
    <name evidence="7" type="primary">pncB</name>
    <name evidence="11" type="ORF">RS694_08305</name>
</gene>
<keyword evidence="5 7" id="KW-0436">Ligase</keyword>
<dbReference type="eggNOG" id="COG1488">
    <property type="taxonomic scope" value="Bacteria"/>
</dbReference>
<dbReference type="GO" id="GO:0004516">
    <property type="term" value="F:nicotinate phosphoribosyltransferase activity"/>
    <property type="evidence" value="ECO:0007669"/>
    <property type="project" value="UniProtKB-UniRule"/>
</dbReference>
<evidence type="ECO:0000313" key="11">
    <source>
        <dbReference type="EMBL" id="APW42532.1"/>
    </source>
</evidence>
<comment type="function">
    <text evidence="7 8">Catalyzes the synthesis of beta-nicotinate D-ribonucleotide from nicotinate and 5-phospho-D-ribose 1-phosphate at the expense of ATP.</text>
</comment>
<dbReference type="EC" id="6.3.4.21" evidence="3 7"/>
<proteinExistence type="inferred from homology"/>
<comment type="similarity">
    <text evidence="2 7 8">Belongs to the NAPRTase family.</text>
</comment>
<dbReference type="EMBL" id="CP019239">
    <property type="protein sequence ID" value="APW42532.1"/>
    <property type="molecule type" value="Genomic_DNA"/>
</dbReference>
<dbReference type="PANTHER" id="PTHR11098:SF1">
    <property type="entry name" value="NICOTINATE PHOSPHORIBOSYLTRANSFERASE"/>
    <property type="match status" value="1"/>
</dbReference>
<keyword evidence="11" id="KW-0328">Glycosyltransferase</keyword>
<dbReference type="SUPFAM" id="SSF54675">
    <property type="entry name" value="Nicotinate/Quinolinate PRTase N-terminal domain-like"/>
    <property type="match status" value="1"/>
</dbReference>
<protein>
    <recommendedName>
        <fullName evidence="3 7">Nicotinate phosphoribosyltransferase</fullName>
        <shortName evidence="7">NAPRTase</shortName>
        <ecNumber evidence="3 7">6.3.4.21</ecNumber>
    </recommendedName>
</protein>
<sequence length="403" mass="45876">MIITSLLDTDLYKFTMMQVVLHQFPGAQVEYRFKCRNPGANLAIHAQEIREEIRSLCSLHFQESELAYLRSMRFIKSDFVDFLGLFRLNDKYITVTPLANGDIDIVIVGPWLHTILFEIPVLAIVNEVYFRNTQKVPDFVEGRKRLDLKISQLRGEGLGELKIADYGTRRRFSRAWHDEVLRVLTARLGTIHRPEHPGGLPGQLAGTSNVLLALKLGLTPLGTMAHEYLQASQALGPRLRDSQIFAFESWAKEYRGDLGIALSDVYGMSAFLRDFDMYFCKLFDGARHDSGDPFNWGERMLGHYVNNRVDPLTKTLIFSDGLTVPRTIELYQQFRGRCQLAFGIGTNLTNDLGYEPLQIVIKMVRCNGQPVAKLSDTPAKNMCEDEKYLAYLRQVFEIAQPTA</sequence>
<comment type="catalytic activity">
    <reaction evidence="7 8">
        <text>5-phospho-alpha-D-ribose 1-diphosphate + nicotinate + ATP + H2O = nicotinate beta-D-ribonucleotide + ADP + phosphate + diphosphate</text>
        <dbReference type="Rhea" id="RHEA:36163"/>
        <dbReference type="ChEBI" id="CHEBI:15377"/>
        <dbReference type="ChEBI" id="CHEBI:30616"/>
        <dbReference type="ChEBI" id="CHEBI:32544"/>
        <dbReference type="ChEBI" id="CHEBI:33019"/>
        <dbReference type="ChEBI" id="CHEBI:43474"/>
        <dbReference type="ChEBI" id="CHEBI:57502"/>
        <dbReference type="ChEBI" id="CHEBI:58017"/>
        <dbReference type="ChEBI" id="CHEBI:456216"/>
        <dbReference type="EC" id="6.3.4.21"/>
    </reaction>
</comment>
<dbReference type="STRING" id="1484693.RS694_08305"/>
<evidence type="ECO:0000256" key="7">
    <source>
        <dbReference type="HAMAP-Rule" id="MF_00570"/>
    </source>
</evidence>
<reference evidence="11 12" key="1">
    <citation type="submission" date="2017-01" db="EMBL/GenBank/DDBJ databases">
        <authorList>
            <person name="Mah S.A."/>
            <person name="Swanson W.J."/>
            <person name="Moy G.W."/>
            <person name="Vacquier V.D."/>
        </authorList>
    </citation>
    <scope>NUCLEOTIDE SEQUENCE [LARGE SCALE GENOMIC DNA]</scope>
    <source>
        <strain evidence="11 12">DSM 22694</strain>
    </source>
</reference>
<comment type="PTM">
    <text evidence="7 8">Transiently phosphorylated on a His residue during the reaction cycle. Phosphorylation strongly increases the affinity for substrates and increases the rate of nicotinate D-ribonucleotide production. Dephosphorylation regenerates the low-affinity form of the enzyme, leading to product release.</text>
</comment>
<dbReference type="InterPro" id="IPR006406">
    <property type="entry name" value="Nic_PRibTrfase"/>
</dbReference>
<evidence type="ECO:0000256" key="4">
    <source>
        <dbReference type="ARBA" id="ARBA00022553"/>
    </source>
</evidence>
<dbReference type="KEGG" id="rsb:RS694_08305"/>
<evidence type="ECO:0000259" key="9">
    <source>
        <dbReference type="Pfam" id="PF04095"/>
    </source>
</evidence>
<name>A0A1P8K959_9BURK</name>
<dbReference type="InterPro" id="IPR007229">
    <property type="entry name" value="Nic_PRibTrfase-Fam"/>
</dbReference>
<keyword evidence="12" id="KW-1185">Reference proteome</keyword>
<evidence type="ECO:0000259" key="10">
    <source>
        <dbReference type="Pfam" id="PF17767"/>
    </source>
</evidence>
<dbReference type="SUPFAM" id="SSF51690">
    <property type="entry name" value="Nicotinate/Quinolinate PRTase C-terminal domain-like"/>
    <property type="match status" value="1"/>
</dbReference>
<comment type="pathway">
    <text evidence="1 7 8">Cofactor biosynthesis; NAD(+) biosynthesis; nicotinate D-ribonucleotide from nicotinate: step 1/1.</text>
</comment>
<evidence type="ECO:0000313" key="12">
    <source>
        <dbReference type="Proteomes" id="UP000186110"/>
    </source>
</evidence>
<dbReference type="AlphaFoldDB" id="A0A1P8K959"/>
<dbReference type="Proteomes" id="UP000186110">
    <property type="component" value="Chromosome"/>
</dbReference>
<feature type="modified residue" description="Phosphohistidine; by autocatalysis" evidence="7">
    <location>
        <position position="226"/>
    </location>
</feature>
<dbReference type="PANTHER" id="PTHR11098">
    <property type="entry name" value="NICOTINATE PHOSPHORIBOSYLTRANSFERASE"/>
    <property type="match status" value="1"/>
</dbReference>
<keyword evidence="11" id="KW-0808">Transferase</keyword>
<dbReference type="InterPro" id="IPR040727">
    <property type="entry name" value="NAPRTase_N"/>
</dbReference>
<evidence type="ECO:0000256" key="2">
    <source>
        <dbReference type="ARBA" id="ARBA00010897"/>
    </source>
</evidence>
<dbReference type="InterPro" id="IPR036068">
    <property type="entry name" value="Nicotinate_pribotase-like_C"/>
</dbReference>
<dbReference type="GO" id="GO:0034355">
    <property type="term" value="P:NAD+ biosynthetic process via the salvage pathway"/>
    <property type="evidence" value="ECO:0007669"/>
    <property type="project" value="TreeGrafter"/>
</dbReference>
<evidence type="ECO:0000256" key="1">
    <source>
        <dbReference type="ARBA" id="ARBA00004952"/>
    </source>
</evidence>
<keyword evidence="6 7" id="KW-0662">Pyridine nucleotide biosynthesis</keyword>
<dbReference type="NCBIfam" id="NF003704">
    <property type="entry name" value="PRK05321.1"/>
    <property type="match status" value="1"/>
</dbReference>
<dbReference type="CDD" id="cd01401">
    <property type="entry name" value="PncB_like"/>
    <property type="match status" value="1"/>
</dbReference>
<evidence type="ECO:0000256" key="8">
    <source>
        <dbReference type="RuleBase" id="RU003838"/>
    </source>
</evidence>
<dbReference type="Gene3D" id="3.20.140.10">
    <property type="entry name" value="nicotinate phosphoribosyltransferase"/>
    <property type="match status" value="1"/>
</dbReference>
<dbReference type="PIRSF" id="PIRSF000484">
    <property type="entry name" value="NAPRT"/>
    <property type="match status" value="1"/>
</dbReference>
<accession>A0A1P8K959</accession>
<dbReference type="Pfam" id="PF04095">
    <property type="entry name" value="NAPRTase"/>
    <property type="match status" value="1"/>
</dbReference>
<keyword evidence="4 7" id="KW-0597">Phosphoprotein</keyword>
<feature type="domain" description="Nicotinate/nicotinamide phosphoribosyltransferase" evidence="9">
    <location>
        <begin position="162"/>
        <end position="398"/>
    </location>
</feature>
<evidence type="ECO:0000256" key="6">
    <source>
        <dbReference type="ARBA" id="ARBA00022642"/>
    </source>
</evidence>
<dbReference type="HAMAP" id="MF_00570">
    <property type="entry name" value="NAPRTase"/>
    <property type="match status" value="1"/>
</dbReference>
<dbReference type="NCBIfam" id="TIGR01514">
    <property type="entry name" value="NAPRTase"/>
    <property type="match status" value="1"/>
</dbReference>
<dbReference type="UniPathway" id="UPA00253">
    <property type="reaction ID" value="UER00457"/>
</dbReference>
<evidence type="ECO:0000256" key="3">
    <source>
        <dbReference type="ARBA" id="ARBA00013236"/>
    </source>
</evidence>
<organism evidence="11 12">
    <name type="scientific">Rhodoferax saidenbachensis</name>
    <dbReference type="NCBI Taxonomy" id="1484693"/>
    <lineage>
        <taxon>Bacteria</taxon>
        <taxon>Pseudomonadati</taxon>
        <taxon>Pseudomonadota</taxon>
        <taxon>Betaproteobacteria</taxon>
        <taxon>Burkholderiales</taxon>
        <taxon>Comamonadaceae</taxon>
        <taxon>Rhodoferax</taxon>
    </lineage>
</organism>
<dbReference type="InterPro" id="IPR041525">
    <property type="entry name" value="N/Namide_PRibTrfase"/>
</dbReference>
<evidence type="ECO:0000256" key="5">
    <source>
        <dbReference type="ARBA" id="ARBA00022598"/>
    </source>
</evidence>
<dbReference type="RefSeq" id="WP_029708759.1">
    <property type="nucleotide sequence ID" value="NZ_CP019239.1"/>
</dbReference>
<dbReference type="GO" id="GO:0005829">
    <property type="term" value="C:cytosol"/>
    <property type="evidence" value="ECO:0007669"/>
    <property type="project" value="TreeGrafter"/>
</dbReference>
<dbReference type="Pfam" id="PF17767">
    <property type="entry name" value="NAPRTase_N"/>
    <property type="match status" value="1"/>
</dbReference>